<dbReference type="Proteomes" id="UP001597413">
    <property type="component" value="Unassembled WGS sequence"/>
</dbReference>
<organism evidence="2 3">
    <name type="scientific">Rhodobacter lacus</name>
    <dbReference type="NCBI Taxonomy" id="1641972"/>
    <lineage>
        <taxon>Bacteria</taxon>
        <taxon>Pseudomonadati</taxon>
        <taxon>Pseudomonadota</taxon>
        <taxon>Alphaproteobacteria</taxon>
        <taxon>Rhodobacterales</taxon>
        <taxon>Rhodobacter group</taxon>
        <taxon>Rhodobacter</taxon>
    </lineage>
</organism>
<dbReference type="RefSeq" id="WP_377391316.1">
    <property type="nucleotide sequence ID" value="NZ_JBHUIX010000013.1"/>
</dbReference>
<evidence type="ECO:0000256" key="1">
    <source>
        <dbReference type="SAM" id="Phobius"/>
    </source>
</evidence>
<protein>
    <submittedName>
        <fullName evidence="2">Uncharacterized protein</fullName>
    </submittedName>
</protein>
<proteinExistence type="predicted"/>
<keyword evidence="3" id="KW-1185">Reference proteome</keyword>
<feature type="transmembrane region" description="Helical" evidence="1">
    <location>
        <begin position="17"/>
        <end position="37"/>
    </location>
</feature>
<reference evidence="3" key="1">
    <citation type="journal article" date="2019" name="Int. J. Syst. Evol. Microbiol.">
        <title>The Global Catalogue of Microorganisms (GCM) 10K type strain sequencing project: providing services to taxonomists for standard genome sequencing and annotation.</title>
        <authorList>
            <consortium name="The Broad Institute Genomics Platform"/>
            <consortium name="The Broad Institute Genome Sequencing Center for Infectious Disease"/>
            <person name="Wu L."/>
            <person name="Ma J."/>
        </authorList>
    </citation>
    <scope>NUCLEOTIDE SEQUENCE [LARGE SCALE GENOMIC DNA]</scope>
    <source>
        <strain evidence="3">CCUG 55131</strain>
    </source>
</reference>
<comment type="caution">
    <text evidence="2">The sequence shown here is derived from an EMBL/GenBank/DDBJ whole genome shotgun (WGS) entry which is preliminary data.</text>
</comment>
<evidence type="ECO:0000313" key="2">
    <source>
        <dbReference type="EMBL" id="MFD2175116.1"/>
    </source>
</evidence>
<name>A0ABW5ABB4_9RHOB</name>
<evidence type="ECO:0000313" key="3">
    <source>
        <dbReference type="Proteomes" id="UP001597413"/>
    </source>
</evidence>
<sequence>MAADDDTDEELEMLLDLLGAAAIVIAIIACSFLAAGLTGNDTFEIIADPAFDGTVDDLVAYLETTACLAQGTHYVWIEPQNADGAAGPLSGPYIVEMI</sequence>
<accession>A0ABW5ABB4</accession>
<gene>
    <name evidence="2" type="ORF">ACFSM0_13550</name>
</gene>
<keyword evidence="1" id="KW-0472">Membrane</keyword>
<keyword evidence="1" id="KW-0812">Transmembrane</keyword>
<dbReference type="EMBL" id="JBHUIX010000013">
    <property type="protein sequence ID" value="MFD2175116.1"/>
    <property type="molecule type" value="Genomic_DNA"/>
</dbReference>
<keyword evidence="1" id="KW-1133">Transmembrane helix</keyword>